<sequence length="196" mass="20981">MTCSDKLIQMTAACMGGDLTKAAECRRRAEMRGCSTPGTAHACDTSEVRESIDWVFRDAGARQTYARGLQQGLEPVEAIIEAQQHNPRAMNQLRGCREFISAYLNKALAPPPSAADCSCVSVIPAGARYTISNSCPESFRISAEIVDAANTARRARIDVGSIEGGESKSVTAPAFTVPSIKSTTLFRGGQSQICPY</sequence>
<name>A0A068TJH0_NEOGA</name>
<dbReference type="KEGG" id="ngl:RG1141_PB01100"/>
<keyword evidence="1" id="KW-0614">Plasmid</keyword>
<gene>
    <name evidence="1" type="ORF">RG1141_PB01100</name>
</gene>
<organism evidence="1 2">
    <name type="scientific">Neorhizobium galegae bv. officinalis bv. officinalis str. HAMBI 1141</name>
    <dbReference type="NCBI Taxonomy" id="1028801"/>
    <lineage>
        <taxon>Bacteria</taxon>
        <taxon>Pseudomonadati</taxon>
        <taxon>Pseudomonadota</taxon>
        <taxon>Alphaproteobacteria</taxon>
        <taxon>Hyphomicrobiales</taxon>
        <taxon>Rhizobiaceae</taxon>
        <taxon>Rhizobium/Agrobacterium group</taxon>
        <taxon>Neorhizobium</taxon>
    </lineage>
</organism>
<dbReference type="EMBL" id="HG938357">
    <property type="protein sequence ID" value="CDN58458.1"/>
    <property type="molecule type" value="Genomic_DNA"/>
</dbReference>
<dbReference type="AlphaFoldDB" id="A0A068TJH0"/>
<protein>
    <submittedName>
        <fullName evidence="1">Uncharacterized protein</fullName>
    </submittedName>
</protein>
<dbReference type="HOGENOM" id="CLU_1388943_0_0_5"/>
<dbReference type="Proteomes" id="UP000028186">
    <property type="component" value="Plasmid pHAMBI1141b"/>
</dbReference>
<evidence type="ECO:0000313" key="1">
    <source>
        <dbReference type="EMBL" id="CDN58458.1"/>
    </source>
</evidence>
<accession>A0A068TJH0</accession>
<evidence type="ECO:0000313" key="2">
    <source>
        <dbReference type="Proteomes" id="UP000028186"/>
    </source>
</evidence>
<geneLocation type="plasmid" evidence="2">
    <name>III</name>
</geneLocation>
<reference evidence="2" key="1">
    <citation type="journal article" date="2014" name="BMC Genomics">
        <title>Genome sequencing of two Neorhizobium galegae strains reveals a noeT gene responsible for the unusual acetylation of the nodulation factors.</title>
        <authorList>
            <person name="Osterman J."/>
            <person name="Marsh J."/>
            <person name="Laine P.K."/>
            <person name="Zeng Z."/>
            <person name="Alatalo E."/>
            <person name="Sullivan J.T."/>
            <person name="Young J.P."/>
            <person name="Thomas-Oates J."/>
            <person name="Paulin L."/>
            <person name="Lindstrom K."/>
        </authorList>
    </citation>
    <scope>NUCLEOTIDE SEQUENCE [LARGE SCALE GENOMIC DNA]</scope>
    <source>
        <strain evidence="2">HAMBI 1141</strain>
        <plasmid evidence="2">III</plasmid>
    </source>
</reference>
<proteinExistence type="predicted"/>